<dbReference type="SMART" id="SM00342">
    <property type="entry name" value="HTH_ARAC"/>
    <property type="match status" value="1"/>
</dbReference>
<dbReference type="InterPro" id="IPR050204">
    <property type="entry name" value="AraC_XylS_family_regulators"/>
</dbReference>
<evidence type="ECO:0000256" key="3">
    <source>
        <dbReference type="ARBA" id="ARBA00023163"/>
    </source>
</evidence>
<dbReference type="GO" id="GO:0003700">
    <property type="term" value="F:DNA-binding transcription factor activity"/>
    <property type="evidence" value="ECO:0007669"/>
    <property type="project" value="InterPro"/>
</dbReference>
<keyword evidence="6" id="KW-1185">Reference proteome</keyword>
<evidence type="ECO:0000259" key="4">
    <source>
        <dbReference type="PROSITE" id="PS01124"/>
    </source>
</evidence>
<keyword evidence="2" id="KW-0238">DNA-binding</keyword>
<sequence>MAELEDRRGVLFPGRLPVFAREAAPAALADRVRWCWVPRWDLPPGEISRQHLLPFPAANLVVGPDGVELAGPTTRASHVDLEGAGWVVGALLRPAGLAALHPRPRELRDTTVPVAAPDLQRDVAAAMARPDEDAGRRSAVAALLAWAEEHLPAPDEVGRLANALEDVVAADRALVRVDQLARRLGVSTRAVQRAAERCIGLPPLAVIRRYRLQEAAQRLREEPGTTVAQVAAELGYADQAHLAHDFRAVLGRTARDYRSTSRGDGP</sequence>
<comment type="caution">
    <text evidence="5">The sequence shown here is derived from an EMBL/GenBank/DDBJ whole genome shotgun (WGS) entry which is preliminary data.</text>
</comment>
<organism evidence="5 6">
    <name type="scientific">Pseudokineococcus marinus</name>
    <dbReference type="NCBI Taxonomy" id="351215"/>
    <lineage>
        <taxon>Bacteria</taxon>
        <taxon>Bacillati</taxon>
        <taxon>Actinomycetota</taxon>
        <taxon>Actinomycetes</taxon>
        <taxon>Kineosporiales</taxon>
        <taxon>Kineosporiaceae</taxon>
        <taxon>Pseudokineococcus</taxon>
    </lineage>
</organism>
<dbReference type="PROSITE" id="PS01124">
    <property type="entry name" value="HTH_ARAC_FAMILY_2"/>
    <property type="match status" value="1"/>
</dbReference>
<proteinExistence type="predicted"/>
<keyword evidence="3" id="KW-0804">Transcription</keyword>
<evidence type="ECO:0000313" key="6">
    <source>
        <dbReference type="Proteomes" id="UP000555552"/>
    </source>
</evidence>
<dbReference type="Pfam" id="PF12833">
    <property type="entry name" value="HTH_18"/>
    <property type="match status" value="1"/>
</dbReference>
<evidence type="ECO:0000313" key="5">
    <source>
        <dbReference type="EMBL" id="NNH21958.1"/>
    </source>
</evidence>
<dbReference type="Gene3D" id="1.10.10.60">
    <property type="entry name" value="Homeodomain-like"/>
    <property type="match status" value="1"/>
</dbReference>
<name>A0A849BWP0_9ACTN</name>
<dbReference type="GO" id="GO:0043565">
    <property type="term" value="F:sequence-specific DNA binding"/>
    <property type="evidence" value="ECO:0007669"/>
    <property type="project" value="InterPro"/>
</dbReference>
<gene>
    <name evidence="5" type="ORF">HLB09_02415</name>
</gene>
<dbReference type="AlphaFoldDB" id="A0A849BWP0"/>
<dbReference type="PROSITE" id="PS00041">
    <property type="entry name" value="HTH_ARAC_FAMILY_1"/>
    <property type="match status" value="1"/>
</dbReference>
<dbReference type="EMBL" id="JABEMA010000014">
    <property type="protein sequence ID" value="NNH21958.1"/>
    <property type="molecule type" value="Genomic_DNA"/>
</dbReference>
<dbReference type="InterPro" id="IPR009057">
    <property type="entry name" value="Homeodomain-like_sf"/>
</dbReference>
<accession>A0A849BWP0</accession>
<dbReference type="Proteomes" id="UP000555552">
    <property type="component" value="Unassembled WGS sequence"/>
</dbReference>
<keyword evidence="1" id="KW-0805">Transcription regulation</keyword>
<evidence type="ECO:0000256" key="1">
    <source>
        <dbReference type="ARBA" id="ARBA00023015"/>
    </source>
</evidence>
<dbReference type="InterPro" id="IPR018060">
    <property type="entry name" value="HTH_AraC"/>
</dbReference>
<evidence type="ECO:0000256" key="2">
    <source>
        <dbReference type="ARBA" id="ARBA00023125"/>
    </source>
</evidence>
<protein>
    <submittedName>
        <fullName evidence="5">AraC family transcriptional regulator</fullName>
    </submittedName>
</protein>
<dbReference type="SUPFAM" id="SSF46689">
    <property type="entry name" value="Homeodomain-like"/>
    <property type="match status" value="1"/>
</dbReference>
<reference evidence="5 6" key="1">
    <citation type="submission" date="2020-05" db="EMBL/GenBank/DDBJ databases">
        <title>MicrobeNet Type strains.</title>
        <authorList>
            <person name="Nicholson A.C."/>
        </authorList>
    </citation>
    <scope>NUCLEOTIDE SEQUENCE [LARGE SCALE GENOMIC DNA]</scope>
    <source>
        <strain evidence="5 6">JCM 14547</strain>
    </source>
</reference>
<dbReference type="Pfam" id="PF20240">
    <property type="entry name" value="DUF6597"/>
    <property type="match status" value="1"/>
</dbReference>
<feature type="domain" description="HTH araC/xylS-type" evidence="4">
    <location>
        <begin position="158"/>
        <end position="260"/>
    </location>
</feature>
<dbReference type="RefSeq" id="WP_171201816.1">
    <property type="nucleotide sequence ID" value="NZ_BAAANP010000001.1"/>
</dbReference>
<dbReference type="InterPro" id="IPR018062">
    <property type="entry name" value="HTH_AraC-typ_CS"/>
</dbReference>
<dbReference type="PANTHER" id="PTHR46796">
    <property type="entry name" value="HTH-TYPE TRANSCRIPTIONAL ACTIVATOR RHAS-RELATED"/>
    <property type="match status" value="1"/>
</dbReference>
<dbReference type="InterPro" id="IPR046532">
    <property type="entry name" value="DUF6597"/>
</dbReference>